<name>A0ABR5FD85_9MYCO</name>
<sequence length="164" mass="18160">MRTVNYEGPVLLSADHFIEDFDCGSDALNDWLRTKALRNQREGSSRTWVVLDGQRVVAFYASSTAVLLRGHATKRAARNQPDPLPAVLLGRLAVDTASQGYGLAAALLKHFILKSLEVAEVTGVRLLLVHAKNPDAQHFYIRYGFEPSPVDDMTLMLLVKDLRG</sequence>
<protein>
    <recommendedName>
        <fullName evidence="6">N-acetyltransferase domain-containing protein</fullName>
    </recommendedName>
</protein>
<evidence type="ECO:0000256" key="5">
    <source>
        <dbReference type="ARBA" id="ARBA00049880"/>
    </source>
</evidence>
<comment type="caution">
    <text evidence="7">The sequence shown here is derived from an EMBL/GenBank/DDBJ whole genome shotgun (WGS) entry which is preliminary data.</text>
</comment>
<dbReference type="Gene3D" id="3.40.630.30">
    <property type="match status" value="1"/>
</dbReference>
<keyword evidence="1" id="KW-0678">Repressor</keyword>
<accession>A0ABR5FD85</accession>
<dbReference type="PANTHER" id="PTHR36449">
    <property type="entry name" value="ACETYLTRANSFERASE-RELATED"/>
    <property type="match status" value="1"/>
</dbReference>
<keyword evidence="2" id="KW-1277">Toxin-antitoxin system</keyword>
<dbReference type="PROSITE" id="PS51186">
    <property type="entry name" value="GNAT"/>
    <property type="match status" value="1"/>
</dbReference>
<dbReference type="InterPro" id="IPR000182">
    <property type="entry name" value="GNAT_dom"/>
</dbReference>
<feature type="domain" description="N-acetyltransferase" evidence="6">
    <location>
        <begin position="9"/>
        <end position="163"/>
    </location>
</feature>
<dbReference type="Proteomes" id="UP000036464">
    <property type="component" value="Unassembled WGS sequence"/>
</dbReference>
<evidence type="ECO:0000256" key="2">
    <source>
        <dbReference type="ARBA" id="ARBA00022649"/>
    </source>
</evidence>
<keyword evidence="3" id="KW-0808">Transferase</keyword>
<evidence type="ECO:0000313" key="7">
    <source>
        <dbReference type="EMBL" id="KLO27672.1"/>
    </source>
</evidence>
<evidence type="ECO:0000313" key="8">
    <source>
        <dbReference type="Proteomes" id="UP000036464"/>
    </source>
</evidence>
<evidence type="ECO:0000256" key="3">
    <source>
        <dbReference type="ARBA" id="ARBA00022679"/>
    </source>
</evidence>
<dbReference type="EMBL" id="LDPO01000013">
    <property type="protein sequence ID" value="KLO27672.1"/>
    <property type="molecule type" value="Genomic_DNA"/>
</dbReference>
<comment type="catalytic activity">
    <reaction evidence="5">
        <text>glycyl-tRNA(Gly) + acetyl-CoA = N-acetylglycyl-tRNA(Gly) + CoA + H(+)</text>
        <dbReference type="Rhea" id="RHEA:81867"/>
        <dbReference type="Rhea" id="RHEA-COMP:9683"/>
        <dbReference type="Rhea" id="RHEA-COMP:19766"/>
        <dbReference type="ChEBI" id="CHEBI:15378"/>
        <dbReference type="ChEBI" id="CHEBI:57287"/>
        <dbReference type="ChEBI" id="CHEBI:57288"/>
        <dbReference type="ChEBI" id="CHEBI:78522"/>
        <dbReference type="ChEBI" id="CHEBI:232036"/>
    </reaction>
</comment>
<reference evidence="7 8" key="1">
    <citation type="submission" date="2015-05" db="EMBL/GenBank/DDBJ databases">
        <title>Genome sequence of Mycobacterium heraklionense Davo strain.</title>
        <authorList>
            <person name="Greninger A.L."/>
            <person name="Cunningham G."/>
            <person name="Miller S."/>
        </authorList>
    </citation>
    <scope>NUCLEOTIDE SEQUENCE [LARGE SCALE GENOMIC DNA]</scope>
    <source>
        <strain evidence="7 8">Davo</strain>
    </source>
</reference>
<keyword evidence="4" id="KW-0012">Acyltransferase</keyword>
<evidence type="ECO:0000256" key="1">
    <source>
        <dbReference type="ARBA" id="ARBA00022491"/>
    </source>
</evidence>
<gene>
    <name evidence="7" type="ORF">ABW16_15600</name>
</gene>
<dbReference type="InterPro" id="IPR016181">
    <property type="entry name" value="Acyl_CoA_acyltransferase"/>
</dbReference>
<dbReference type="PANTHER" id="PTHR36449:SF1">
    <property type="entry name" value="ACETYLTRANSFERASE"/>
    <property type="match status" value="1"/>
</dbReference>
<keyword evidence="8" id="KW-1185">Reference proteome</keyword>
<dbReference type="SUPFAM" id="SSF55729">
    <property type="entry name" value="Acyl-CoA N-acyltransferases (Nat)"/>
    <property type="match status" value="1"/>
</dbReference>
<evidence type="ECO:0000256" key="4">
    <source>
        <dbReference type="ARBA" id="ARBA00023315"/>
    </source>
</evidence>
<evidence type="ECO:0000259" key="6">
    <source>
        <dbReference type="PROSITE" id="PS51186"/>
    </source>
</evidence>
<organism evidence="7 8">
    <name type="scientific">Mycolicibacter heraklionensis</name>
    <dbReference type="NCBI Taxonomy" id="512402"/>
    <lineage>
        <taxon>Bacteria</taxon>
        <taxon>Bacillati</taxon>
        <taxon>Actinomycetota</taxon>
        <taxon>Actinomycetes</taxon>
        <taxon>Mycobacteriales</taxon>
        <taxon>Mycobacteriaceae</taxon>
        <taxon>Mycolicibacter</taxon>
    </lineage>
</organism>
<proteinExistence type="predicted"/>
<dbReference type="Pfam" id="PF13508">
    <property type="entry name" value="Acetyltransf_7"/>
    <property type="match status" value="1"/>
</dbReference>